<sequence>MECSSWSGGGCWIREKCCSCQCHDGGDGVELSSHTSSQCSQEENYVPVWADWENHHKVRFPSRSVAEAELPQITDALLRGLEPMAASPSMLHLNQPGRGRSRTYGSVTCFVDRILISPSSPRGQKKPNLFPMFPSGPRSLSASSSSSPPHPPPSPLPTGVEGSHAHSRVHSQFTPSSHTVPGKLLPQAQKSHHTHPSWGDW</sequence>
<dbReference type="EMBL" id="CADEAL010001108">
    <property type="protein sequence ID" value="CAB1428995.1"/>
    <property type="molecule type" value="Genomic_DNA"/>
</dbReference>
<keyword evidence="3" id="KW-1185">Reference proteome</keyword>
<evidence type="ECO:0000313" key="3">
    <source>
        <dbReference type="Proteomes" id="UP001153269"/>
    </source>
</evidence>
<dbReference type="AlphaFoldDB" id="A0A9N7UDS2"/>
<name>A0A9N7UDS2_PLEPL</name>
<reference evidence="2" key="1">
    <citation type="submission" date="2020-03" db="EMBL/GenBank/DDBJ databases">
        <authorList>
            <person name="Weist P."/>
        </authorList>
    </citation>
    <scope>NUCLEOTIDE SEQUENCE</scope>
</reference>
<proteinExistence type="predicted"/>
<protein>
    <submittedName>
        <fullName evidence="2">Uncharacterized protein</fullName>
    </submittedName>
</protein>
<dbReference type="Proteomes" id="UP001153269">
    <property type="component" value="Unassembled WGS sequence"/>
</dbReference>
<feature type="region of interest" description="Disordered" evidence="1">
    <location>
        <begin position="118"/>
        <end position="201"/>
    </location>
</feature>
<feature type="compositionally biased region" description="Polar residues" evidence="1">
    <location>
        <begin position="170"/>
        <end position="179"/>
    </location>
</feature>
<gene>
    <name evidence="2" type="ORF">PLEPLA_LOCUS16970</name>
</gene>
<organism evidence="2 3">
    <name type="scientific">Pleuronectes platessa</name>
    <name type="common">European plaice</name>
    <dbReference type="NCBI Taxonomy" id="8262"/>
    <lineage>
        <taxon>Eukaryota</taxon>
        <taxon>Metazoa</taxon>
        <taxon>Chordata</taxon>
        <taxon>Craniata</taxon>
        <taxon>Vertebrata</taxon>
        <taxon>Euteleostomi</taxon>
        <taxon>Actinopterygii</taxon>
        <taxon>Neopterygii</taxon>
        <taxon>Teleostei</taxon>
        <taxon>Neoteleostei</taxon>
        <taxon>Acanthomorphata</taxon>
        <taxon>Carangaria</taxon>
        <taxon>Pleuronectiformes</taxon>
        <taxon>Pleuronectoidei</taxon>
        <taxon>Pleuronectidae</taxon>
        <taxon>Pleuronectes</taxon>
    </lineage>
</organism>
<accession>A0A9N7UDS2</accession>
<evidence type="ECO:0000256" key="1">
    <source>
        <dbReference type="SAM" id="MobiDB-lite"/>
    </source>
</evidence>
<evidence type="ECO:0000313" key="2">
    <source>
        <dbReference type="EMBL" id="CAB1428995.1"/>
    </source>
</evidence>
<comment type="caution">
    <text evidence="2">The sequence shown here is derived from an EMBL/GenBank/DDBJ whole genome shotgun (WGS) entry which is preliminary data.</text>
</comment>
<feature type="compositionally biased region" description="Low complexity" evidence="1">
    <location>
        <begin position="135"/>
        <end position="147"/>
    </location>
</feature>